<feature type="region of interest" description="Disordered" evidence="1">
    <location>
        <begin position="32"/>
        <end position="92"/>
    </location>
</feature>
<evidence type="ECO:0000313" key="2">
    <source>
        <dbReference type="EMBL" id="KAF6820526.1"/>
    </source>
</evidence>
<organism evidence="2 3">
    <name type="scientific">Colletotrichum sojae</name>
    <dbReference type="NCBI Taxonomy" id="2175907"/>
    <lineage>
        <taxon>Eukaryota</taxon>
        <taxon>Fungi</taxon>
        <taxon>Dikarya</taxon>
        <taxon>Ascomycota</taxon>
        <taxon>Pezizomycotina</taxon>
        <taxon>Sordariomycetes</taxon>
        <taxon>Hypocreomycetidae</taxon>
        <taxon>Glomerellales</taxon>
        <taxon>Glomerellaceae</taxon>
        <taxon>Colletotrichum</taxon>
        <taxon>Colletotrichum orchidearum species complex</taxon>
    </lineage>
</organism>
<proteinExistence type="predicted"/>
<comment type="caution">
    <text evidence="2">The sequence shown here is derived from an EMBL/GenBank/DDBJ whole genome shotgun (WGS) entry which is preliminary data.</text>
</comment>
<sequence>MPRPSHELGLSSLSLNYDCSFLCAHLEQRQQQQQQQQQCGGTEPRLPQNPDAGGDYSAVLSRTSPESGLWCWSGGGVSSNRVSAPPAGSRRQ</sequence>
<gene>
    <name evidence="2" type="ORF">CSOJ01_00782</name>
</gene>
<reference evidence="2 3" key="1">
    <citation type="journal article" date="2020" name="Phytopathology">
        <title>Genome Sequence Resources of Colletotrichum truncatum, C. plurivorum, C. musicola, and C. sojae: Four Species Pathogenic to Soybean (Glycine max).</title>
        <authorList>
            <person name="Rogerio F."/>
            <person name="Boufleur T.R."/>
            <person name="Ciampi-Guillardi M."/>
            <person name="Sukno S.A."/>
            <person name="Thon M.R."/>
            <person name="Massola Junior N.S."/>
            <person name="Baroncelli R."/>
        </authorList>
    </citation>
    <scope>NUCLEOTIDE SEQUENCE [LARGE SCALE GENOMIC DNA]</scope>
    <source>
        <strain evidence="2 3">LFN0009</strain>
    </source>
</reference>
<evidence type="ECO:0000256" key="1">
    <source>
        <dbReference type="SAM" id="MobiDB-lite"/>
    </source>
</evidence>
<dbReference type="AlphaFoldDB" id="A0A8H6JXK5"/>
<evidence type="ECO:0000313" key="3">
    <source>
        <dbReference type="Proteomes" id="UP000652219"/>
    </source>
</evidence>
<accession>A0A8H6JXK5</accession>
<protein>
    <submittedName>
        <fullName evidence="2">Uncharacterized protein</fullName>
    </submittedName>
</protein>
<dbReference type="Proteomes" id="UP000652219">
    <property type="component" value="Unassembled WGS sequence"/>
</dbReference>
<dbReference type="EMBL" id="WIGN01000005">
    <property type="protein sequence ID" value="KAF6820526.1"/>
    <property type="molecule type" value="Genomic_DNA"/>
</dbReference>
<keyword evidence="3" id="KW-1185">Reference proteome</keyword>
<name>A0A8H6JXK5_9PEZI</name>